<evidence type="ECO:0000256" key="1">
    <source>
        <dbReference type="ARBA" id="ARBA00004127"/>
    </source>
</evidence>
<dbReference type="STRING" id="1423726.FC07_GL003016"/>
<dbReference type="InterPro" id="IPR008217">
    <property type="entry name" value="Ccc1_fam"/>
</dbReference>
<evidence type="ECO:0000256" key="5">
    <source>
        <dbReference type="SAM" id="Phobius"/>
    </source>
</evidence>
<feature type="transmembrane region" description="Helical" evidence="5">
    <location>
        <begin position="144"/>
        <end position="170"/>
    </location>
</feature>
<dbReference type="OrthoDB" id="188924at2"/>
<dbReference type="GO" id="GO:0030026">
    <property type="term" value="P:intracellular manganese ion homeostasis"/>
    <property type="evidence" value="ECO:0007669"/>
    <property type="project" value="InterPro"/>
</dbReference>
<evidence type="ECO:0000313" key="6">
    <source>
        <dbReference type="EMBL" id="KRK40724.1"/>
    </source>
</evidence>
<evidence type="ECO:0000313" key="7">
    <source>
        <dbReference type="Proteomes" id="UP000051461"/>
    </source>
</evidence>
<dbReference type="RefSeq" id="WP_057903379.1">
    <property type="nucleotide sequence ID" value="NZ_AZDA01000005.1"/>
</dbReference>
<dbReference type="PANTHER" id="PTHR31851">
    <property type="entry name" value="FE(2+)/MN(2+) TRANSPORTER PCL1"/>
    <property type="match status" value="1"/>
</dbReference>
<dbReference type="GO" id="GO:0012505">
    <property type="term" value="C:endomembrane system"/>
    <property type="evidence" value="ECO:0007669"/>
    <property type="project" value="UniProtKB-SubCell"/>
</dbReference>
<organism evidence="6 7">
    <name type="scientific">Loigolactobacillus bifermentans DSM 20003</name>
    <dbReference type="NCBI Taxonomy" id="1423726"/>
    <lineage>
        <taxon>Bacteria</taxon>
        <taxon>Bacillati</taxon>
        <taxon>Bacillota</taxon>
        <taxon>Bacilli</taxon>
        <taxon>Lactobacillales</taxon>
        <taxon>Lactobacillaceae</taxon>
        <taxon>Loigolactobacillus</taxon>
    </lineage>
</organism>
<evidence type="ECO:0000256" key="2">
    <source>
        <dbReference type="ARBA" id="ARBA00022692"/>
    </source>
</evidence>
<feature type="transmembrane region" description="Helical" evidence="5">
    <location>
        <begin position="47"/>
        <end position="70"/>
    </location>
</feature>
<feature type="transmembrane region" description="Helical" evidence="5">
    <location>
        <begin position="206"/>
        <end position="224"/>
    </location>
</feature>
<keyword evidence="7" id="KW-1185">Reference proteome</keyword>
<feature type="transmembrane region" description="Helical" evidence="5">
    <location>
        <begin position="20"/>
        <end position="41"/>
    </location>
</feature>
<keyword evidence="4 5" id="KW-0472">Membrane</keyword>
<feature type="transmembrane region" description="Helical" evidence="5">
    <location>
        <begin position="176"/>
        <end position="194"/>
    </location>
</feature>
<accession>A0A0R1H9L0</accession>
<dbReference type="EMBL" id="AZDA01000005">
    <property type="protein sequence ID" value="KRK40724.1"/>
    <property type="molecule type" value="Genomic_DNA"/>
</dbReference>
<keyword evidence="3 5" id="KW-1133">Transmembrane helix</keyword>
<sequence length="225" mass="23845">MQAAKKQQSLAAKVNIIRALVMGANDGILSVAGIVIGVAGATSHSGAIFLAGIAGMLAGTISMAMGEWVSVSTQRDTERRAVERESAALDDHYEAEVTYIQKKYEKTGISSELAAKAAREMLQKDPLKVAVRERYGFDSQEKTSALAAAIASMIAFPTGSVLPLLSITLFPDQIRIVATFIAVVVALTVTGYAAAALGKSNRWRSVLRNVVSGILTMIITLNYSP</sequence>
<evidence type="ECO:0000256" key="4">
    <source>
        <dbReference type="ARBA" id="ARBA00023136"/>
    </source>
</evidence>
<reference evidence="6 7" key="1">
    <citation type="journal article" date="2015" name="Genome Announc.">
        <title>Expanding the biotechnology potential of lactobacilli through comparative genomics of 213 strains and associated genera.</title>
        <authorList>
            <person name="Sun Z."/>
            <person name="Harris H.M."/>
            <person name="McCann A."/>
            <person name="Guo C."/>
            <person name="Argimon S."/>
            <person name="Zhang W."/>
            <person name="Yang X."/>
            <person name="Jeffery I.B."/>
            <person name="Cooney J.C."/>
            <person name="Kagawa T.F."/>
            <person name="Liu W."/>
            <person name="Song Y."/>
            <person name="Salvetti E."/>
            <person name="Wrobel A."/>
            <person name="Rasinkangas P."/>
            <person name="Parkhill J."/>
            <person name="Rea M.C."/>
            <person name="O'Sullivan O."/>
            <person name="Ritari J."/>
            <person name="Douillard F.P."/>
            <person name="Paul Ross R."/>
            <person name="Yang R."/>
            <person name="Briner A.E."/>
            <person name="Felis G.E."/>
            <person name="de Vos W.M."/>
            <person name="Barrangou R."/>
            <person name="Klaenhammer T.R."/>
            <person name="Caufield P.W."/>
            <person name="Cui Y."/>
            <person name="Zhang H."/>
            <person name="O'Toole P.W."/>
        </authorList>
    </citation>
    <scope>NUCLEOTIDE SEQUENCE [LARGE SCALE GENOMIC DNA]</scope>
    <source>
        <strain evidence="6 7">DSM 20003</strain>
    </source>
</reference>
<comment type="caution">
    <text evidence="6">The sequence shown here is derived from an EMBL/GenBank/DDBJ whole genome shotgun (WGS) entry which is preliminary data.</text>
</comment>
<gene>
    <name evidence="6" type="ORF">FC07_GL003016</name>
</gene>
<keyword evidence="2 5" id="KW-0812">Transmembrane</keyword>
<dbReference type="Pfam" id="PF01988">
    <property type="entry name" value="VIT1"/>
    <property type="match status" value="1"/>
</dbReference>
<dbReference type="Proteomes" id="UP000051461">
    <property type="component" value="Unassembled WGS sequence"/>
</dbReference>
<evidence type="ECO:0000256" key="3">
    <source>
        <dbReference type="ARBA" id="ARBA00022989"/>
    </source>
</evidence>
<evidence type="ECO:0008006" key="8">
    <source>
        <dbReference type="Google" id="ProtNLM"/>
    </source>
</evidence>
<name>A0A0R1H9L0_9LACO</name>
<protein>
    <recommendedName>
        <fullName evidence="8">Integral membrane protein</fullName>
    </recommendedName>
</protein>
<dbReference type="GO" id="GO:0005384">
    <property type="term" value="F:manganese ion transmembrane transporter activity"/>
    <property type="evidence" value="ECO:0007669"/>
    <property type="project" value="InterPro"/>
</dbReference>
<dbReference type="CDD" id="cd02432">
    <property type="entry name" value="Nodulin-21_like_1"/>
    <property type="match status" value="1"/>
</dbReference>
<proteinExistence type="predicted"/>
<comment type="subcellular location">
    <subcellularLocation>
        <location evidence="1">Endomembrane system</location>
        <topology evidence="1">Multi-pass membrane protein</topology>
    </subcellularLocation>
</comment>
<dbReference type="AlphaFoldDB" id="A0A0R1H9L0"/>
<dbReference type="PATRIC" id="fig|1423726.3.peg.3130"/>